<comment type="caution">
    <text evidence="1">The sequence shown here is derived from an EMBL/GenBank/DDBJ whole genome shotgun (WGS) entry which is preliminary data.</text>
</comment>
<sequence length="97" mass="11114">MLSRNAWYLASLLREELGSDVKGVGVETAELVNLWGDYPPEDLQPTIKELERIGYIRVERTIPPQDRPGVAKEYNLRNIVGIQITEALQQYMDRIEA</sequence>
<protein>
    <submittedName>
        <fullName evidence="1">Uncharacterized protein</fullName>
    </submittedName>
</protein>
<dbReference type="Proteomes" id="UP001139028">
    <property type="component" value="Unassembled WGS sequence"/>
</dbReference>
<organism evidence="1 2">
    <name type="scientific">Microbulbifer okhotskensis</name>
    <dbReference type="NCBI Taxonomy" id="2926617"/>
    <lineage>
        <taxon>Bacteria</taxon>
        <taxon>Pseudomonadati</taxon>
        <taxon>Pseudomonadota</taxon>
        <taxon>Gammaproteobacteria</taxon>
        <taxon>Cellvibrionales</taxon>
        <taxon>Microbulbiferaceae</taxon>
        <taxon>Microbulbifer</taxon>
    </lineage>
</organism>
<dbReference type="EMBL" id="JALBWM010000145">
    <property type="protein sequence ID" value="MCO1336515.1"/>
    <property type="molecule type" value="Genomic_DNA"/>
</dbReference>
<reference evidence="1" key="1">
    <citation type="journal article" date="2022" name="Arch. Microbiol.">
        <title>Microbulbifer okhotskensis sp. nov., isolated from a deep bottom sediment of the Okhotsk Sea.</title>
        <authorList>
            <person name="Romanenko L."/>
            <person name="Kurilenko V."/>
            <person name="Otstavnykh N."/>
            <person name="Velansky P."/>
            <person name="Isaeva M."/>
            <person name="Mikhailov V."/>
        </authorList>
    </citation>
    <scope>NUCLEOTIDE SEQUENCE</scope>
    <source>
        <strain evidence="1">OS29</strain>
    </source>
</reference>
<evidence type="ECO:0000313" key="1">
    <source>
        <dbReference type="EMBL" id="MCO1336515.1"/>
    </source>
</evidence>
<name>A0A9X2ESC0_9GAMM</name>
<dbReference type="AlphaFoldDB" id="A0A9X2ESC0"/>
<accession>A0A9X2ESC0</accession>
<proteinExistence type="predicted"/>
<keyword evidence="2" id="KW-1185">Reference proteome</keyword>
<dbReference type="RefSeq" id="WP_252472208.1">
    <property type="nucleotide sequence ID" value="NZ_JALBWM010000145.1"/>
</dbReference>
<gene>
    <name evidence="1" type="ORF">MO867_19465</name>
</gene>
<evidence type="ECO:0000313" key="2">
    <source>
        <dbReference type="Proteomes" id="UP001139028"/>
    </source>
</evidence>